<evidence type="ECO:0000256" key="9">
    <source>
        <dbReference type="ARBA" id="ARBA00023146"/>
    </source>
</evidence>
<keyword evidence="9 12" id="KW-0030">Aminoacyl-tRNA synthetase</keyword>
<evidence type="ECO:0000313" key="16">
    <source>
        <dbReference type="Proteomes" id="UP001374893"/>
    </source>
</evidence>
<reference evidence="15 16" key="1">
    <citation type="submission" date="2021-06" db="EMBL/GenBank/DDBJ databases">
        <title>Complete genome of Haloferula helveola possessing various polysaccharide degrading enzymes.</title>
        <authorList>
            <person name="Takami H."/>
            <person name="Huang C."/>
            <person name="Hamasaki K."/>
        </authorList>
    </citation>
    <scope>NUCLEOTIDE SEQUENCE [LARGE SCALE GENOMIC DNA]</scope>
    <source>
        <strain evidence="15 16">CN-1</strain>
    </source>
</reference>
<feature type="domain" description="Aminoacyl-transfer RNA synthetases class-II family profile" evidence="14">
    <location>
        <begin position="146"/>
        <end position="421"/>
    </location>
</feature>
<dbReference type="Pfam" id="PF02403">
    <property type="entry name" value="Seryl_tRNA_N"/>
    <property type="match status" value="1"/>
</dbReference>
<dbReference type="InterPro" id="IPR045864">
    <property type="entry name" value="aa-tRNA-synth_II/BPL/LPL"/>
</dbReference>
<dbReference type="InterPro" id="IPR002317">
    <property type="entry name" value="Ser-tRNA-ligase_type_1"/>
</dbReference>
<comment type="catalytic activity">
    <reaction evidence="11 12">
        <text>tRNA(Ser) + L-serine + ATP = L-seryl-tRNA(Ser) + AMP + diphosphate + H(+)</text>
        <dbReference type="Rhea" id="RHEA:12292"/>
        <dbReference type="Rhea" id="RHEA-COMP:9669"/>
        <dbReference type="Rhea" id="RHEA-COMP:9703"/>
        <dbReference type="ChEBI" id="CHEBI:15378"/>
        <dbReference type="ChEBI" id="CHEBI:30616"/>
        <dbReference type="ChEBI" id="CHEBI:33019"/>
        <dbReference type="ChEBI" id="CHEBI:33384"/>
        <dbReference type="ChEBI" id="CHEBI:78442"/>
        <dbReference type="ChEBI" id="CHEBI:78533"/>
        <dbReference type="ChEBI" id="CHEBI:456215"/>
        <dbReference type="EC" id="6.1.1.11"/>
    </reaction>
</comment>
<dbReference type="GO" id="GO:0016874">
    <property type="term" value="F:ligase activity"/>
    <property type="evidence" value="ECO:0007669"/>
    <property type="project" value="UniProtKB-KW"/>
</dbReference>
<dbReference type="EMBL" id="AP024702">
    <property type="protein sequence ID" value="BCX47569.1"/>
    <property type="molecule type" value="Genomic_DNA"/>
</dbReference>
<dbReference type="CDD" id="cd00770">
    <property type="entry name" value="SerRS_core"/>
    <property type="match status" value="1"/>
</dbReference>
<organism evidence="15 16">
    <name type="scientific">Haloferula helveola</name>
    <dbReference type="NCBI Taxonomy" id="490095"/>
    <lineage>
        <taxon>Bacteria</taxon>
        <taxon>Pseudomonadati</taxon>
        <taxon>Verrucomicrobiota</taxon>
        <taxon>Verrucomicrobiia</taxon>
        <taxon>Verrucomicrobiales</taxon>
        <taxon>Verrucomicrobiaceae</taxon>
        <taxon>Haloferula</taxon>
    </lineage>
</organism>
<sequence length="434" mass="48112">MFYSPPAMLDIREIREDADAVRERLKARGGDHWTLIDEVLACDEARRKAETEKQQLLSQRKQISKQIGMLKSKGEDSSAVEAEVRGLKEKIEQLDADSEAAGSRQTELLLNIPNTPHEACPVGADETANPVVREWGDKPDIAEPKDHLDLAEALGLISIDDATRIAGSGFAVYRGSGARLERALISFLLDLQSGEHGYEEVNVPHVVLRECMEGTGQLPKFEDDMYGTDADEDGRNQMFLAPTAEVPVTNLYRDTLLAEADLPKKLCAHTPCFRREAGSAGRDNRGIIRMHQFDKVELVQVVHPDTSFAVLEELLGHAQAALEKLGLHYRTIELCTGDLGFGSAKTYDIEVWAPGQGKYLEVSSCSCFTDYQARRMRLRFKDAEGKNRFCHTLNGSGTALPRLYVAILEQCQQPDGSIKLPAALVPYFGAEEIR</sequence>
<evidence type="ECO:0000256" key="13">
    <source>
        <dbReference type="SAM" id="Coils"/>
    </source>
</evidence>
<evidence type="ECO:0000256" key="11">
    <source>
        <dbReference type="ARBA" id="ARBA00048823"/>
    </source>
</evidence>
<keyword evidence="16" id="KW-1185">Reference proteome</keyword>
<dbReference type="InterPro" id="IPR006195">
    <property type="entry name" value="aa-tRNA-synth_II"/>
</dbReference>
<gene>
    <name evidence="12 15" type="primary">serS</name>
    <name evidence="15" type="ORF">HAHE_14770</name>
</gene>
<protein>
    <recommendedName>
        <fullName evidence="12">Serine--tRNA ligase</fullName>
        <ecNumber evidence="12">6.1.1.11</ecNumber>
    </recommendedName>
    <alternativeName>
        <fullName evidence="12">Seryl-tRNA synthetase</fullName>
        <shortName evidence="12">SerRS</shortName>
    </alternativeName>
    <alternativeName>
        <fullName evidence="12">Seryl-tRNA(Ser/Sec) synthetase</fullName>
    </alternativeName>
</protein>
<evidence type="ECO:0000256" key="5">
    <source>
        <dbReference type="ARBA" id="ARBA00022598"/>
    </source>
</evidence>
<evidence type="ECO:0000259" key="14">
    <source>
        <dbReference type="PROSITE" id="PS50862"/>
    </source>
</evidence>
<comment type="function">
    <text evidence="12">Catalyzes the attachment of serine to tRNA(Ser). Is also able to aminoacylate tRNA(Sec) with serine, to form the misacylated tRNA L-seryl-tRNA(Sec), which will be further converted into selenocysteinyl-tRNA(Sec).</text>
</comment>
<comment type="subcellular location">
    <subcellularLocation>
        <location evidence="1 12">Cytoplasm</location>
    </subcellularLocation>
</comment>
<dbReference type="Proteomes" id="UP001374893">
    <property type="component" value="Chromosome"/>
</dbReference>
<dbReference type="PRINTS" id="PR00981">
    <property type="entry name" value="TRNASYNTHSER"/>
</dbReference>
<dbReference type="NCBIfam" id="TIGR00414">
    <property type="entry name" value="serS"/>
    <property type="match status" value="1"/>
</dbReference>
<dbReference type="EC" id="6.1.1.11" evidence="12"/>
<dbReference type="SUPFAM" id="SSF46589">
    <property type="entry name" value="tRNA-binding arm"/>
    <property type="match status" value="1"/>
</dbReference>
<comment type="pathway">
    <text evidence="2 12">Aminoacyl-tRNA biosynthesis; selenocysteinyl-tRNA(Sec) biosynthesis; L-seryl-tRNA(Sec) from L-serine and tRNA(Sec): step 1/1.</text>
</comment>
<comment type="subunit">
    <text evidence="12">Homodimer. The tRNA molecule binds across the dimer.</text>
</comment>
<feature type="binding site" evidence="12">
    <location>
        <begin position="361"/>
        <end position="364"/>
    </location>
    <ligand>
        <name>ATP</name>
        <dbReference type="ChEBI" id="CHEBI:30616"/>
    </ligand>
</feature>
<evidence type="ECO:0000256" key="6">
    <source>
        <dbReference type="ARBA" id="ARBA00022741"/>
    </source>
</evidence>
<dbReference type="PROSITE" id="PS50862">
    <property type="entry name" value="AA_TRNA_LIGASE_II"/>
    <property type="match status" value="1"/>
</dbReference>
<comment type="catalytic activity">
    <reaction evidence="10 12">
        <text>tRNA(Sec) + L-serine + ATP = L-seryl-tRNA(Sec) + AMP + diphosphate + H(+)</text>
        <dbReference type="Rhea" id="RHEA:42580"/>
        <dbReference type="Rhea" id="RHEA-COMP:9742"/>
        <dbReference type="Rhea" id="RHEA-COMP:10128"/>
        <dbReference type="ChEBI" id="CHEBI:15378"/>
        <dbReference type="ChEBI" id="CHEBI:30616"/>
        <dbReference type="ChEBI" id="CHEBI:33019"/>
        <dbReference type="ChEBI" id="CHEBI:33384"/>
        <dbReference type="ChEBI" id="CHEBI:78442"/>
        <dbReference type="ChEBI" id="CHEBI:78533"/>
        <dbReference type="ChEBI" id="CHEBI:456215"/>
        <dbReference type="EC" id="6.1.1.11"/>
    </reaction>
</comment>
<keyword evidence="7 12" id="KW-0067">ATP-binding</keyword>
<evidence type="ECO:0000256" key="2">
    <source>
        <dbReference type="ARBA" id="ARBA00005045"/>
    </source>
</evidence>
<dbReference type="Gene3D" id="1.10.287.40">
    <property type="entry name" value="Serine-tRNA synthetase, tRNA binding domain"/>
    <property type="match status" value="1"/>
</dbReference>
<evidence type="ECO:0000256" key="3">
    <source>
        <dbReference type="ARBA" id="ARBA00010728"/>
    </source>
</evidence>
<evidence type="ECO:0000256" key="8">
    <source>
        <dbReference type="ARBA" id="ARBA00022917"/>
    </source>
</evidence>
<evidence type="ECO:0000256" key="4">
    <source>
        <dbReference type="ARBA" id="ARBA00022490"/>
    </source>
</evidence>
<dbReference type="PIRSF" id="PIRSF001529">
    <property type="entry name" value="Ser-tRNA-synth_IIa"/>
    <property type="match status" value="1"/>
</dbReference>
<dbReference type="InterPro" id="IPR015866">
    <property type="entry name" value="Ser-tRNA-synth_1_N"/>
</dbReference>
<evidence type="ECO:0000313" key="15">
    <source>
        <dbReference type="EMBL" id="BCX47569.1"/>
    </source>
</evidence>
<keyword evidence="4 12" id="KW-0963">Cytoplasm</keyword>
<feature type="binding site" evidence="12">
    <location>
        <position position="396"/>
    </location>
    <ligand>
        <name>L-serine</name>
        <dbReference type="ChEBI" id="CHEBI:33384"/>
    </ligand>
</feature>
<feature type="binding site" evidence="12">
    <location>
        <position position="297"/>
    </location>
    <ligand>
        <name>L-serine</name>
        <dbReference type="ChEBI" id="CHEBI:33384"/>
    </ligand>
</feature>
<accession>A0ABN6H1R2</accession>
<name>A0ABN6H1R2_9BACT</name>
<dbReference type="InterPro" id="IPR033729">
    <property type="entry name" value="SerRS_core"/>
</dbReference>
<keyword evidence="5 12" id="KW-0436">Ligase</keyword>
<evidence type="ECO:0000256" key="10">
    <source>
        <dbReference type="ARBA" id="ARBA00047929"/>
    </source>
</evidence>
<dbReference type="Pfam" id="PF00587">
    <property type="entry name" value="tRNA-synt_2b"/>
    <property type="match status" value="1"/>
</dbReference>
<proteinExistence type="inferred from homology"/>
<evidence type="ECO:0000256" key="12">
    <source>
        <dbReference type="HAMAP-Rule" id="MF_00176"/>
    </source>
</evidence>
<feature type="binding site" evidence="12">
    <location>
        <begin position="274"/>
        <end position="276"/>
    </location>
    <ligand>
        <name>ATP</name>
        <dbReference type="ChEBI" id="CHEBI:30616"/>
    </ligand>
</feature>
<keyword evidence="13" id="KW-0175">Coiled coil</keyword>
<feature type="binding site" evidence="12">
    <location>
        <begin position="243"/>
        <end position="245"/>
    </location>
    <ligand>
        <name>L-serine</name>
        <dbReference type="ChEBI" id="CHEBI:33384"/>
    </ligand>
</feature>
<dbReference type="PANTHER" id="PTHR43697">
    <property type="entry name" value="SERYL-TRNA SYNTHETASE"/>
    <property type="match status" value="1"/>
</dbReference>
<dbReference type="InterPro" id="IPR010978">
    <property type="entry name" value="tRNA-bd_arm"/>
</dbReference>
<comment type="domain">
    <text evidence="12">Consists of two distinct domains, a catalytic core and a N-terminal extension that is involved in tRNA binding.</text>
</comment>
<feature type="coiled-coil region" evidence="13">
    <location>
        <begin position="42"/>
        <end position="97"/>
    </location>
</feature>
<dbReference type="HAMAP" id="MF_00176">
    <property type="entry name" value="Ser_tRNA_synth_type1"/>
    <property type="match status" value="1"/>
</dbReference>
<dbReference type="PANTHER" id="PTHR43697:SF1">
    <property type="entry name" value="SERINE--TRNA LIGASE"/>
    <property type="match status" value="1"/>
</dbReference>
<dbReference type="InterPro" id="IPR042103">
    <property type="entry name" value="SerRS_1_N_sf"/>
</dbReference>
<comment type="similarity">
    <text evidence="3 12">Belongs to the class-II aminoacyl-tRNA synthetase family. Type-1 seryl-tRNA synthetase subfamily.</text>
</comment>
<comment type="caution">
    <text evidence="12">Lacks conserved residue(s) required for the propagation of feature annotation.</text>
</comment>
<keyword evidence="6 12" id="KW-0547">Nucleotide-binding</keyword>
<evidence type="ECO:0000256" key="7">
    <source>
        <dbReference type="ARBA" id="ARBA00022840"/>
    </source>
</evidence>
<keyword evidence="8 12" id="KW-0648">Protein biosynthesis</keyword>
<dbReference type="Gene3D" id="3.30.930.10">
    <property type="entry name" value="Bira Bifunctional Protein, Domain 2"/>
    <property type="match status" value="1"/>
</dbReference>
<dbReference type="InterPro" id="IPR002314">
    <property type="entry name" value="aa-tRNA-synt_IIb"/>
</dbReference>
<dbReference type="SUPFAM" id="SSF55681">
    <property type="entry name" value="Class II aaRS and biotin synthetases"/>
    <property type="match status" value="1"/>
</dbReference>
<evidence type="ECO:0000256" key="1">
    <source>
        <dbReference type="ARBA" id="ARBA00004496"/>
    </source>
</evidence>